<evidence type="ECO:0000256" key="8">
    <source>
        <dbReference type="ARBA" id="ARBA00023315"/>
    </source>
</evidence>
<evidence type="ECO:0000256" key="5">
    <source>
        <dbReference type="ARBA" id="ARBA00020291"/>
    </source>
</evidence>
<dbReference type="InterPro" id="IPR018372">
    <property type="entry name" value="Chloramphenicol_AcTrfase_AS"/>
</dbReference>
<dbReference type="PIRSF" id="PIRSF000440">
    <property type="entry name" value="CAT"/>
    <property type="match status" value="1"/>
</dbReference>
<proteinExistence type="inferred from homology"/>
<keyword evidence="6 9" id="KW-0808">Transferase</keyword>
<comment type="similarity">
    <text evidence="2 10">Belongs to the chloramphenicol acetyltransferase family.</text>
</comment>
<comment type="catalytic activity">
    <reaction evidence="9">
        <text>chloramphenicol + acetyl-CoA = chloramphenicol 3-acetate + CoA</text>
        <dbReference type="Rhea" id="RHEA:18421"/>
        <dbReference type="ChEBI" id="CHEBI:16730"/>
        <dbReference type="ChEBI" id="CHEBI:17698"/>
        <dbReference type="ChEBI" id="CHEBI:57287"/>
        <dbReference type="ChEBI" id="CHEBI:57288"/>
        <dbReference type="EC" id="2.3.1.28"/>
    </reaction>
</comment>
<dbReference type="SMART" id="SM01059">
    <property type="entry name" value="CAT"/>
    <property type="match status" value="1"/>
</dbReference>
<dbReference type="PANTHER" id="PTHR38474">
    <property type="entry name" value="SLR0299 PROTEIN"/>
    <property type="match status" value="1"/>
</dbReference>
<dbReference type="RefSeq" id="WP_195560953.1">
    <property type="nucleotide sequence ID" value="NZ_JAKNHQ010000024.1"/>
</dbReference>
<reference evidence="11 12" key="1">
    <citation type="submission" date="2022-01" db="EMBL/GenBank/DDBJ databases">
        <title>Collection of gut derived symbiotic bacterial strains cultured from healthy donors.</title>
        <authorList>
            <person name="Lin H."/>
            <person name="Kohout C."/>
            <person name="Waligurski E."/>
            <person name="Pamer E.G."/>
        </authorList>
    </citation>
    <scope>NUCLEOTIDE SEQUENCE [LARGE SCALE GENOMIC DNA]</scope>
    <source>
        <strain evidence="11 12">DFI.7.58</strain>
    </source>
</reference>
<keyword evidence="12" id="KW-1185">Reference proteome</keyword>
<protein>
    <recommendedName>
        <fullName evidence="5 9">Chloramphenicol acetyltransferase</fullName>
        <ecNumber evidence="4 9">2.3.1.28</ecNumber>
    </recommendedName>
</protein>
<dbReference type="Pfam" id="PF00302">
    <property type="entry name" value="CAT"/>
    <property type="match status" value="1"/>
</dbReference>
<evidence type="ECO:0000256" key="9">
    <source>
        <dbReference type="RuleBase" id="RU000503"/>
    </source>
</evidence>
<evidence type="ECO:0000256" key="2">
    <source>
        <dbReference type="ARBA" id="ARBA00010571"/>
    </source>
</evidence>
<gene>
    <name evidence="11" type="ORF">L0P57_13000</name>
</gene>
<dbReference type="SUPFAM" id="SSF52777">
    <property type="entry name" value="CoA-dependent acyltransferases"/>
    <property type="match status" value="1"/>
</dbReference>
<name>A0ABS9MLY4_9FIRM</name>
<dbReference type="InterPro" id="IPR001707">
    <property type="entry name" value="Cmp_AcTrfase"/>
</dbReference>
<dbReference type="EC" id="2.3.1.28" evidence="4 9"/>
<evidence type="ECO:0000256" key="3">
    <source>
        <dbReference type="ARBA" id="ARBA00011233"/>
    </source>
</evidence>
<evidence type="ECO:0000256" key="4">
    <source>
        <dbReference type="ARBA" id="ARBA00013235"/>
    </source>
</evidence>
<keyword evidence="8 9" id="KW-0012">Acyltransferase</keyword>
<dbReference type="EMBL" id="JAKNHQ010000024">
    <property type="protein sequence ID" value="MCG4611847.1"/>
    <property type="molecule type" value="Genomic_DNA"/>
</dbReference>
<dbReference type="PANTHER" id="PTHR38474:SF2">
    <property type="entry name" value="CHLORAMPHENICOL ACETYLTRANSFERASE"/>
    <property type="match status" value="1"/>
</dbReference>
<dbReference type="InterPro" id="IPR023213">
    <property type="entry name" value="CAT-like_dom_sf"/>
</dbReference>
<accession>A0ABS9MLY4</accession>
<comment type="caution">
    <text evidence="11">The sequence shown here is derived from an EMBL/GenBank/DDBJ whole genome shotgun (WGS) entry which is preliminary data.</text>
</comment>
<keyword evidence="7 9" id="KW-0046">Antibiotic resistance</keyword>
<evidence type="ECO:0000256" key="10">
    <source>
        <dbReference type="RuleBase" id="RU004156"/>
    </source>
</evidence>
<comment type="subunit">
    <text evidence="3">Homotrimer.</text>
</comment>
<evidence type="ECO:0000313" key="12">
    <source>
        <dbReference type="Proteomes" id="UP001298681"/>
    </source>
</evidence>
<evidence type="ECO:0000313" key="11">
    <source>
        <dbReference type="EMBL" id="MCG4611847.1"/>
    </source>
</evidence>
<evidence type="ECO:0000256" key="1">
    <source>
        <dbReference type="ARBA" id="ARBA00002150"/>
    </source>
</evidence>
<dbReference type="PROSITE" id="PS00100">
    <property type="entry name" value="CAT"/>
    <property type="match status" value="1"/>
</dbReference>
<dbReference type="Proteomes" id="UP001298681">
    <property type="component" value="Unassembled WGS sequence"/>
</dbReference>
<evidence type="ECO:0000256" key="7">
    <source>
        <dbReference type="ARBA" id="ARBA00023251"/>
    </source>
</evidence>
<comment type="function">
    <text evidence="1 9">This enzyme is an effector of chloramphenicol resistance in bacteria.</text>
</comment>
<dbReference type="Gene3D" id="3.30.559.10">
    <property type="entry name" value="Chloramphenicol acetyltransferase-like domain"/>
    <property type="match status" value="1"/>
</dbReference>
<organism evidence="11 12">
    <name type="scientific">Anaeromassilibacillus senegalensis</name>
    <dbReference type="NCBI Taxonomy" id="1673717"/>
    <lineage>
        <taxon>Bacteria</taxon>
        <taxon>Bacillati</taxon>
        <taxon>Bacillota</taxon>
        <taxon>Clostridia</taxon>
        <taxon>Eubacteriales</taxon>
        <taxon>Acutalibacteraceae</taxon>
        <taxon>Anaeromassilibacillus</taxon>
    </lineage>
</organism>
<sequence length="219" mass="25738">MEYQKIRELQDWPRQEAFDHFYHQVVTAVTLTADVDVAPLLQACRERGLRFFPSFLHLLSRVVNRHDAFKMGHNAEGEPVIWKQVSPSYTVFQEEDSSFYSLSTEYVPEFEAFYRQVVLDIEQSKPLQGPRWKEEPPNRFYVSCIPWLHYRGFNMQMYGDGKLLCPIFTWGKFERSGDKTVMPLTIQIHHASADGFHIAQLFQELQWEVDHFSEEQAGA</sequence>
<evidence type="ECO:0000256" key="6">
    <source>
        <dbReference type="ARBA" id="ARBA00022679"/>
    </source>
</evidence>